<sequence>DAQGSGWSAADLAVLIPYPLRLLRYHTQGSVHADWRQRAQGMRWAGSATILQGLVIAGGAAPLQALRLGDWSSGAQQIPSRLAAARDRAAELAGLPSVDARNLLGAVRAACGSTHDTVLVTITDGGMDFASNMLASLEAVDAYVPRLVVGMGRDLCVHFRQFVKTTCVEVYDDSNTTEQIAWGTHEYWQVVFRKHVLLTVIASSDLSDSIIYTDPDIVFLDSPIGHLSNTSFQANDDITFSPNNMLEINATSVEDLASRYETNGLVNITLGSKRRHPDINSGLFHMFASPIVAQFFLRAVKILKAQEFVHGHYQQFSLVKALADLPGIRVGVARADQFVNGNVFWGHRALLHPDRVVSVHANWIAALSSAQAVPPGRGALAAAAPRGPPRGAGGPRAARRAVLLRQLGRHRRDGRAPRHRAGVPPGLAAWRPCLQAAGLWQPPPPAAPRAALAARARPAARLSFGSSADTAVMDERHATVLACHRG</sequence>
<organism evidence="3 4">
    <name type="scientific">Prorocentrum cordatum</name>
    <dbReference type="NCBI Taxonomy" id="2364126"/>
    <lineage>
        <taxon>Eukaryota</taxon>
        <taxon>Sar</taxon>
        <taxon>Alveolata</taxon>
        <taxon>Dinophyceae</taxon>
        <taxon>Prorocentrales</taxon>
        <taxon>Prorocentraceae</taxon>
        <taxon>Prorocentrum</taxon>
    </lineage>
</organism>
<name>A0ABN9V090_9DINO</name>
<dbReference type="InterPro" id="IPR005069">
    <property type="entry name" value="Nucl-diP-sugar_transferase"/>
</dbReference>
<evidence type="ECO:0000259" key="2">
    <source>
        <dbReference type="Pfam" id="PF03407"/>
    </source>
</evidence>
<protein>
    <recommendedName>
        <fullName evidence="2">Nucleotide-diphospho-sugar transferase domain-containing protein</fullName>
    </recommendedName>
</protein>
<comment type="caution">
    <text evidence="3">The sequence shown here is derived from an EMBL/GenBank/DDBJ whole genome shotgun (WGS) entry which is preliminary data.</text>
</comment>
<dbReference type="EMBL" id="CAUYUJ010016506">
    <property type="protein sequence ID" value="CAK0866080.1"/>
    <property type="molecule type" value="Genomic_DNA"/>
</dbReference>
<accession>A0ABN9V090</accession>
<gene>
    <name evidence="3" type="ORF">PCOR1329_LOCUS53397</name>
</gene>
<reference evidence="3" key="1">
    <citation type="submission" date="2023-10" db="EMBL/GenBank/DDBJ databases">
        <authorList>
            <person name="Chen Y."/>
            <person name="Shah S."/>
            <person name="Dougan E. K."/>
            <person name="Thang M."/>
            <person name="Chan C."/>
        </authorList>
    </citation>
    <scope>NUCLEOTIDE SEQUENCE [LARGE SCALE GENOMIC DNA]</scope>
</reference>
<dbReference type="Proteomes" id="UP001189429">
    <property type="component" value="Unassembled WGS sequence"/>
</dbReference>
<dbReference type="PANTHER" id="PTHR47032">
    <property type="entry name" value="UDP-D-XYLOSE:L-FUCOSE ALPHA-1,3-D-XYLOSYLTRANSFERASE-RELATED"/>
    <property type="match status" value="1"/>
</dbReference>
<proteinExistence type="predicted"/>
<keyword evidence="4" id="KW-1185">Reference proteome</keyword>
<feature type="region of interest" description="Disordered" evidence="1">
    <location>
        <begin position="378"/>
        <end position="397"/>
    </location>
</feature>
<evidence type="ECO:0000256" key="1">
    <source>
        <dbReference type="SAM" id="MobiDB-lite"/>
    </source>
</evidence>
<evidence type="ECO:0000313" key="3">
    <source>
        <dbReference type="EMBL" id="CAK0866080.1"/>
    </source>
</evidence>
<dbReference type="PANTHER" id="PTHR47032:SF1">
    <property type="entry name" value="UDP-D-XYLOSE:L-FUCOSE ALPHA-1,3-D-XYLOSYLTRANSFERASE-RELATED"/>
    <property type="match status" value="1"/>
</dbReference>
<dbReference type="Pfam" id="PF03407">
    <property type="entry name" value="Nucleotid_trans"/>
    <property type="match status" value="1"/>
</dbReference>
<feature type="non-terminal residue" evidence="3">
    <location>
        <position position="1"/>
    </location>
</feature>
<evidence type="ECO:0000313" key="4">
    <source>
        <dbReference type="Proteomes" id="UP001189429"/>
    </source>
</evidence>
<dbReference type="InterPro" id="IPR052636">
    <property type="entry name" value="UDP-D-xylose:L-fucose_XylT"/>
</dbReference>
<feature type="domain" description="Nucleotide-diphospho-sugar transferase" evidence="2">
    <location>
        <begin position="169"/>
        <end position="364"/>
    </location>
</feature>